<keyword evidence="2" id="KW-1185">Reference proteome</keyword>
<dbReference type="AlphaFoldDB" id="A0A6S7BR80"/>
<protein>
    <submittedName>
        <fullName evidence="1">Uncharacterized protein</fullName>
    </submittedName>
</protein>
<sequence>MLATLQALGVMPSRSRPGVSNDIPYSESLFKALM</sequence>
<proteinExistence type="predicted"/>
<dbReference type="EMBL" id="CADIKK010000077">
    <property type="protein sequence ID" value="CAB3809611.1"/>
    <property type="molecule type" value="Genomic_DNA"/>
</dbReference>
<dbReference type="Proteomes" id="UP000494365">
    <property type="component" value="Unassembled WGS sequence"/>
</dbReference>
<organism evidence="1 2">
    <name type="scientific">Paraburkholderia ultramafica</name>
    <dbReference type="NCBI Taxonomy" id="1544867"/>
    <lineage>
        <taxon>Bacteria</taxon>
        <taxon>Pseudomonadati</taxon>
        <taxon>Pseudomonadota</taxon>
        <taxon>Betaproteobacteria</taxon>
        <taxon>Burkholderiales</taxon>
        <taxon>Burkholderiaceae</taxon>
        <taxon>Paraburkholderia</taxon>
    </lineage>
</organism>
<evidence type="ECO:0000313" key="2">
    <source>
        <dbReference type="Proteomes" id="UP000494365"/>
    </source>
</evidence>
<reference evidence="1 2" key="1">
    <citation type="submission" date="2020-04" db="EMBL/GenBank/DDBJ databases">
        <authorList>
            <person name="De Canck E."/>
        </authorList>
    </citation>
    <scope>NUCLEOTIDE SEQUENCE [LARGE SCALE GENOMIC DNA]</scope>
    <source>
        <strain evidence="1 2">LMG 28614</strain>
    </source>
</reference>
<name>A0A6S7BR80_9BURK</name>
<accession>A0A6S7BR80</accession>
<gene>
    <name evidence="1" type="ORF">LMG28614_07085</name>
</gene>
<evidence type="ECO:0000313" key="1">
    <source>
        <dbReference type="EMBL" id="CAB3809611.1"/>
    </source>
</evidence>